<evidence type="ECO:0000313" key="3">
    <source>
        <dbReference type="Proteomes" id="UP001597097"/>
    </source>
</evidence>
<gene>
    <name evidence="2" type="ORF">ACFSJ0_33060</name>
</gene>
<dbReference type="PROSITE" id="PS50943">
    <property type="entry name" value="HTH_CROC1"/>
    <property type="match status" value="1"/>
</dbReference>
<protein>
    <submittedName>
        <fullName evidence="2">Helix-turn-helix domain-containing protein</fullName>
    </submittedName>
</protein>
<dbReference type="Proteomes" id="UP001597097">
    <property type="component" value="Unassembled WGS sequence"/>
</dbReference>
<dbReference type="EMBL" id="JBHUCM010000031">
    <property type="protein sequence ID" value="MFD1541919.1"/>
    <property type="molecule type" value="Genomic_DNA"/>
</dbReference>
<organism evidence="2 3">
    <name type="scientific">Nonomuraea guangzhouensis</name>
    <dbReference type="NCBI Taxonomy" id="1291555"/>
    <lineage>
        <taxon>Bacteria</taxon>
        <taxon>Bacillati</taxon>
        <taxon>Actinomycetota</taxon>
        <taxon>Actinomycetes</taxon>
        <taxon>Streptosporangiales</taxon>
        <taxon>Streptosporangiaceae</taxon>
        <taxon>Nonomuraea</taxon>
    </lineage>
</organism>
<name>A0ABW4GH55_9ACTN</name>
<dbReference type="InterPro" id="IPR001387">
    <property type="entry name" value="Cro/C1-type_HTH"/>
</dbReference>
<proteinExistence type="predicted"/>
<sequence length="380" mass="41139">MDIRTLPEALKAIMEERSWTQIQLAHELGVSQAWISRICRGVADTGLARAKQLLARVGWEMRFSPSVEEPVERREFLAAAASVMFVSSAASSNPYLDPDYVRALADSLARGRYELGGVPIAARALGHVKQINNIKTSTIGIELQGAASDLMYQASIALYDAGRLAQAEHAGTIALDLAHHAQNFPAQARAYDALSRVSLYRDDSMRAVHYAQRGLRIPDLPSSRLSSLHMRLGRGLAGIKGSQKEARDALDRALDARGLSAFAEAALSGDVAIGLSQLGQYGQAAQLLGDAADAMGQWSLLFRTQYLGRLAQTAIQANNPALAVNHIQSLTRALPFISSARVNSQAKDIIQGSAKWDQIPEVRVSRERLHAMLSPELSPA</sequence>
<evidence type="ECO:0000313" key="2">
    <source>
        <dbReference type="EMBL" id="MFD1541919.1"/>
    </source>
</evidence>
<feature type="domain" description="HTH cro/C1-type" evidence="1">
    <location>
        <begin position="10"/>
        <end position="53"/>
    </location>
</feature>
<accession>A0ABW4GH55</accession>
<keyword evidence="3" id="KW-1185">Reference proteome</keyword>
<dbReference type="CDD" id="cd00093">
    <property type="entry name" value="HTH_XRE"/>
    <property type="match status" value="1"/>
</dbReference>
<dbReference type="Pfam" id="PF01381">
    <property type="entry name" value="HTH_3"/>
    <property type="match status" value="1"/>
</dbReference>
<evidence type="ECO:0000259" key="1">
    <source>
        <dbReference type="PROSITE" id="PS50943"/>
    </source>
</evidence>
<dbReference type="SMART" id="SM00530">
    <property type="entry name" value="HTH_XRE"/>
    <property type="match status" value="1"/>
</dbReference>
<reference evidence="3" key="1">
    <citation type="journal article" date="2019" name="Int. J. Syst. Evol. Microbiol.">
        <title>The Global Catalogue of Microorganisms (GCM) 10K type strain sequencing project: providing services to taxonomists for standard genome sequencing and annotation.</title>
        <authorList>
            <consortium name="The Broad Institute Genomics Platform"/>
            <consortium name="The Broad Institute Genome Sequencing Center for Infectious Disease"/>
            <person name="Wu L."/>
            <person name="Ma J."/>
        </authorList>
    </citation>
    <scope>NUCLEOTIDE SEQUENCE [LARGE SCALE GENOMIC DNA]</scope>
    <source>
        <strain evidence="3">CGMCC 1.15399</strain>
    </source>
</reference>
<dbReference type="RefSeq" id="WP_219535556.1">
    <property type="nucleotide sequence ID" value="NZ_JAHKRM010000026.1"/>
</dbReference>
<comment type="caution">
    <text evidence="2">The sequence shown here is derived from an EMBL/GenBank/DDBJ whole genome shotgun (WGS) entry which is preliminary data.</text>
</comment>